<accession>A0ABP1D892</accession>
<gene>
    <name evidence="1" type="ORF">GFSPODELE1_LOCUS4195</name>
</gene>
<name>A0ABP1D892_9APHY</name>
<proteinExistence type="predicted"/>
<evidence type="ECO:0000313" key="2">
    <source>
        <dbReference type="Proteomes" id="UP001497453"/>
    </source>
</evidence>
<reference evidence="2" key="1">
    <citation type="submission" date="2024-04" db="EMBL/GenBank/DDBJ databases">
        <authorList>
            <person name="Shaw F."/>
            <person name="Minotto A."/>
        </authorList>
    </citation>
    <scope>NUCLEOTIDE SEQUENCE [LARGE SCALE GENOMIC DNA]</scope>
</reference>
<protein>
    <recommendedName>
        <fullName evidence="3">F-box domain-containing protein</fullName>
    </recommendedName>
</protein>
<sequence length="388" mass="43476">MPPKRVKRKDKMAHDAIPIAEPPAQIPALAKLPAELFDEIISYLRVLPLSFYYDTYYDKARGNLPHPQFRERTDALRALSATCRALRDISYHRLWSRLDICWVPSEEAGTWYKYVMQSLQTKSKGVVSSSDYLKESIRTITLMLSKSDVAPTMTALRDLLEALPNLSTIQVITCRIPGDFGRATQGLSCPNVRTVVIPTDCHAVLKACPNTMHVRCAGGSGVTLIGSLKFSKCETLDGMINWVKDMKTVDRKLSIPFAGPLLSGITPSSGLIKNAPNLRKIEIRRPVCFGLGIMSQNKAPEQWSLVISKLSGLPKLRVIVLSFPGLEELPSDLVSIQKAREVLRKSKLQEERKLIVRRVIAQHYASPSDNKDHQVGDIVHRYEEEIFS</sequence>
<keyword evidence="2" id="KW-1185">Reference proteome</keyword>
<organism evidence="1 2">
    <name type="scientific">Somion occarium</name>
    <dbReference type="NCBI Taxonomy" id="3059160"/>
    <lineage>
        <taxon>Eukaryota</taxon>
        <taxon>Fungi</taxon>
        <taxon>Dikarya</taxon>
        <taxon>Basidiomycota</taxon>
        <taxon>Agaricomycotina</taxon>
        <taxon>Agaricomycetes</taxon>
        <taxon>Polyporales</taxon>
        <taxon>Cerrenaceae</taxon>
        <taxon>Somion</taxon>
    </lineage>
</organism>
<evidence type="ECO:0008006" key="3">
    <source>
        <dbReference type="Google" id="ProtNLM"/>
    </source>
</evidence>
<evidence type="ECO:0000313" key="1">
    <source>
        <dbReference type="EMBL" id="CAL1702732.1"/>
    </source>
</evidence>
<dbReference type="EMBL" id="OZ037945">
    <property type="protein sequence ID" value="CAL1702732.1"/>
    <property type="molecule type" value="Genomic_DNA"/>
</dbReference>
<dbReference type="Proteomes" id="UP001497453">
    <property type="component" value="Chromosome 2"/>
</dbReference>